<dbReference type="PRINTS" id="PR00378">
    <property type="entry name" value="LIIMPHPHTASE"/>
</dbReference>
<gene>
    <name evidence="8" type="ORF">H4Q32_020566</name>
</gene>
<reference evidence="8 9" key="1">
    <citation type="submission" date="2022-01" db="EMBL/GenBank/DDBJ databases">
        <title>A high-quality chromosome-level genome assembly of rohu carp, Labeo rohita.</title>
        <authorList>
            <person name="Arick M.A. II"/>
            <person name="Hsu C.-Y."/>
            <person name="Magbanua Z."/>
            <person name="Pechanova O."/>
            <person name="Grover C."/>
            <person name="Miller E."/>
            <person name="Thrash A."/>
            <person name="Ezzel L."/>
            <person name="Alam S."/>
            <person name="Benzie J."/>
            <person name="Hamilton M."/>
            <person name="Karsi A."/>
            <person name="Lawrence M.L."/>
            <person name="Peterson D.G."/>
        </authorList>
    </citation>
    <scope>NUCLEOTIDE SEQUENCE [LARGE SCALE GENOMIC DNA]</scope>
    <source>
        <strain evidence="9">BAU-BD-2019</strain>
        <tissue evidence="8">Blood</tissue>
    </source>
</reference>
<keyword evidence="4 7" id="KW-0479">Metal-binding</keyword>
<evidence type="ECO:0000256" key="7">
    <source>
        <dbReference type="RuleBase" id="RU364068"/>
    </source>
</evidence>
<dbReference type="PRINTS" id="PR00377">
    <property type="entry name" value="IMPHPHTASES"/>
</dbReference>
<evidence type="ECO:0000256" key="4">
    <source>
        <dbReference type="ARBA" id="ARBA00022723"/>
    </source>
</evidence>
<dbReference type="PROSITE" id="PS00630">
    <property type="entry name" value="IMP_2"/>
    <property type="match status" value="1"/>
</dbReference>
<evidence type="ECO:0000256" key="2">
    <source>
        <dbReference type="ARBA" id="ARBA00005152"/>
    </source>
</evidence>
<dbReference type="InterPro" id="IPR020583">
    <property type="entry name" value="Inositol_monoP_metal-BS"/>
</dbReference>
<dbReference type="InterPro" id="IPR000760">
    <property type="entry name" value="Inositol_monophosphatase-like"/>
</dbReference>
<comment type="cofactor">
    <cofactor evidence="1 7">
        <name>Mg(2+)</name>
        <dbReference type="ChEBI" id="CHEBI:18420"/>
    </cofactor>
</comment>
<evidence type="ECO:0000256" key="6">
    <source>
        <dbReference type="ARBA" id="ARBA00022842"/>
    </source>
</evidence>
<comment type="catalytic activity">
    <reaction evidence="7">
        <text>a myo-inositol phosphate + H2O = myo-inositol + phosphate</text>
        <dbReference type="Rhea" id="RHEA:24056"/>
        <dbReference type="ChEBI" id="CHEBI:15377"/>
        <dbReference type="ChEBI" id="CHEBI:17268"/>
        <dbReference type="ChEBI" id="CHEBI:43474"/>
        <dbReference type="ChEBI" id="CHEBI:84139"/>
        <dbReference type="EC" id="3.1.3.25"/>
    </reaction>
</comment>
<dbReference type="PROSITE" id="PS00629">
    <property type="entry name" value="IMP_1"/>
    <property type="match status" value="1"/>
</dbReference>
<comment type="caution">
    <text evidence="8">The sequence shown here is derived from an EMBL/GenBank/DDBJ whole genome shotgun (WGS) entry which is preliminary data.</text>
</comment>
<dbReference type="CDD" id="cd01639">
    <property type="entry name" value="IMPase"/>
    <property type="match status" value="1"/>
</dbReference>
<evidence type="ECO:0000313" key="8">
    <source>
        <dbReference type="EMBL" id="KAI2649319.1"/>
    </source>
</evidence>
<keyword evidence="5 7" id="KW-0378">Hydrolase</keyword>
<evidence type="ECO:0000313" key="9">
    <source>
        <dbReference type="Proteomes" id="UP000830375"/>
    </source>
</evidence>
<evidence type="ECO:0000256" key="1">
    <source>
        <dbReference type="ARBA" id="ARBA00001946"/>
    </source>
</evidence>
<dbReference type="EMBL" id="JACTAM010000024">
    <property type="protein sequence ID" value="KAI2649319.1"/>
    <property type="molecule type" value="Genomic_DNA"/>
</dbReference>
<organism evidence="8 9">
    <name type="scientific">Labeo rohita</name>
    <name type="common">Indian major carp</name>
    <name type="synonym">Cyprinus rohita</name>
    <dbReference type="NCBI Taxonomy" id="84645"/>
    <lineage>
        <taxon>Eukaryota</taxon>
        <taxon>Metazoa</taxon>
        <taxon>Chordata</taxon>
        <taxon>Craniata</taxon>
        <taxon>Vertebrata</taxon>
        <taxon>Euteleostomi</taxon>
        <taxon>Actinopterygii</taxon>
        <taxon>Neopterygii</taxon>
        <taxon>Teleostei</taxon>
        <taxon>Ostariophysi</taxon>
        <taxon>Cypriniformes</taxon>
        <taxon>Cyprinidae</taxon>
        <taxon>Labeoninae</taxon>
        <taxon>Labeonini</taxon>
        <taxon>Labeo</taxon>
    </lineage>
</organism>
<accession>A0ABQ8LG56</accession>
<dbReference type="InterPro" id="IPR033942">
    <property type="entry name" value="IMPase"/>
</dbReference>
<proteinExistence type="inferred from homology"/>
<dbReference type="PANTHER" id="PTHR20854">
    <property type="entry name" value="INOSITOL MONOPHOSPHATASE"/>
    <property type="match status" value="1"/>
</dbReference>
<evidence type="ECO:0000256" key="3">
    <source>
        <dbReference type="ARBA" id="ARBA00009759"/>
    </source>
</evidence>
<keyword evidence="9" id="KW-1185">Reference proteome</keyword>
<protein>
    <recommendedName>
        <fullName evidence="7">Inositol-1-monophosphatase</fullName>
        <ecNumber evidence="7">3.1.3.25</ecNumber>
    </recommendedName>
</protein>
<dbReference type="Gene3D" id="3.40.190.80">
    <property type="match status" value="1"/>
</dbReference>
<keyword evidence="6 7" id="KW-0460">Magnesium</keyword>
<dbReference type="Gene3D" id="3.30.540.10">
    <property type="entry name" value="Fructose-1,6-Bisphosphatase, subunit A, domain 1"/>
    <property type="match status" value="1"/>
</dbReference>
<dbReference type="EC" id="3.1.3.25" evidence="7"/>
<dbReference type="PANTHER" id="PTHR20854:SF29">
    <property type="entry name" value="INOSITOL MONOPHOSPHATASE 2"/>
    <property type="match status" value="1"/>
</dbReference>
<name>A0ABQ8LG56_LABRO</name>
<dbReference type="SUPFAM" id="SSF56655">
    <property type="entry name" value="Carbohydrate phosphatase"/>
    <property type="match status" value="1"/>
</dbReference>
<comment type="pathway">
    <text evidence="2 7">Polyol metabolism; myo-inositol biosynthesis; myo-inositol from D-glucose 6-phosphate: step 2/2.</text>
</comment>
<evidence type="ECO:0000256" key="5">
    <source>
        <dbReference type="ARBA" id="ARBA00022801"/>
    </source>
</evidence>
<comment type="similarity">
    <text evidence="3 7">Belongs to the inositol monophosphatase superfamily.</text>
</comment>
<sequence>MLYGSRRRDRFECSEVIDVSCRPLPVNTLHQDGTGRFPVTRLFVMEDWSDCLDVAVQIARRAGQVVQSAVKQEKQVSSKSTPTDLVTEADHQVEELIISTLRDKYPSHRFIGEESSAAGVKCELTDAPTWIIDPIDGTCNFVHRYRNHHILCLNHRVNMFLSSQHTILHFQFPHGGGEHRICCKERDVSKALILTEIGAKRDPATLDIFLGNMKKLLSAPTHGVRIIGSSTLALCHIASGAAEAYYQYGLHCWDIAAAAVIIREAGGCVMDTTGGPLDLMSRRVVAAGTREIADYVVKQLQPINYGRDDTDPDGLA</sequence>
<dbReference type="InterPro" id="IPR020552">
    <property type="entry name" value="Inositol_monoPase_Li-sen"/>
</dbReference>
<dbReference type="Proteomes" id="UP000830375">
    <property type="component" value="Unassembled WGS sequence"/>
</dbReference>
<dbReference type="Pfam" id="PF00459">
    <property type="entry name" value="Inositol_P"/>
    <property type="match status" value="2"/>
</dbReference>
<dbReference type="InterPro" id="IPR020550">
    <property type="entry name" value="Inositol_monophosphatase_CS"/>
</dbReference>